<name>A0A4V2R241_ACICA</name>
<dbReference type="EMBL" id="SLVJ01000001">
    <property type="protein sequence ID" value="TCM70978.1"/>
    <property type="molecule type" value="Genomic_DNA"/>
</dbReference>
<keyword evidence="1" id="KW-1133">Transmembrane helix</keyword>
<organism evidence="2 3">
    <name type="scientific">Acinetobacter calcoaceticus</name>
    <dbReference type="NCBI Taxonomy" id="471"/>
    <lineage>
        <taxon>Bacteria</taxon>
        <taxon>Pseudomonadati</taxon>
        <taxon>Pseudomonadota</taxon>
        <taxon>Gammaproteobacteria</taxon>
        <taxon>Moraxellales</taxon>
        <taxon>Moraxellaceae</taxon>
        <taxon>Acinetobacter</taxon>
        <taxon>Acinetobacter calcoaceticus/baumannii complex</taxon>
    </lineage>
</organism>
<evidence type="ECO:0000313" key="2">
    <source>
        <dbReference type="EMBL" id="TCM70978.1"/>
    </source>
</evidence>
<evidence type="ECO:0000256" key="1">
    <source>
        <dbReference type="SAM" id="Phobius"/>
    </source>
</evidence>
<keyword evidence="1" id="KW-0472">Membrane</keyword>
<reference evidence="2 3" key="1">
    <citation type="submission" date="2019-03" db="EMBL/GenBank/DDBJ databases">
        <title>Genomic analyses of the natural microbiome of Caenorhabditis elegans.</title>
        <authorList>
            <person name="Samuel B."/>
        </authorList>
    </citation>
    <scope>NUCLEOTIDE SEQUENCE [LARGE SCALE GENOMIC DNA]</scope>
    <source>
        <strain evidence="2 3">JUb89</strain>
    </source>
</reference>
<dbReference type="PANTHER" id="PTHR34980:SF3">
    <property type="entry name" value="BLR8105 PROTEIN"/>
    <property type="match status" value="1"/>
</dbReference>
<accession>A0A4V2R241</accession>
<feature type="transmembrane region" description="Helical" evidence="1">
    <location>
        <begin position="113"/>
        <end position="134"/>
    </location>
</feature>
<dbReference type="Pfam" id="PF05656">
    <property type="entry name" value="DUF805"/>
    <property type="match status" value="1"/>
</dbReference>
<dbReference type="GO" id="GO:0005886">
    <property type="term" value="C:plasma membrane"/>
    <property type="evidence" value="ECO:0007669"/>
    <property type="project" value="TreeGrafter"/>
</dbReference>
<gene>
    <name evidence="2" type="ORF">EC844_101254</name>
</gene>
<dbReference type="Proteomes" id="UP000294963">
    <property type="component" value="Unassembled WGS sequence"/>
</dbReference>
<dbReference type="PANTHER" id="PTHR34980">
    <property type="entry name" value="INNER MEMBRANE PROTEIN-RELATED-RELATED"/>
    <property type="match status" value="1"/>
</dbReference>
<feature type="transmembrane region" description="Helical" evidence="1">
    <location>
        <begin position="43"/>
        <end position="69"/>
    </location>
</feature>
<sequence length="181" mass="20083">MQTQPPHLPVENQINLNKSSASSPTAPALSLFNTQGRISRLTFLAWNGVVAIIVFILMAMVTFIAPSLIEVMFTYHDSWGLNLIALVINLGFICIYIMIAIKRLHDVNQSGWLALLILVPLLNLIFSLYLIFMPGTAGENKYGPSRSPLGWEVMLGWTMVVFMCFALLISLTAITQILAML</sequence>
<keyword evidence="3" id="KW-1185">Reference proteome</keyword>
<proteinExistence type="predicted"/>
<feature type="transmembrane region" description="Helical" evidence="1">
    <location>
        <begin position="154"/>
        <end position="179"/>
    </location>
</feature>
<dbReference type="OrthoDB" id="9812349at2"/>
<dbReference type="AlphaFoldDB" id="A0A4V2R241"/>
<feature type="transmembrane region" description="Helical" evidence="1">
    <location>
        <begin position="81"/>
        <end position="101"/>
    </location>
</feature>
<evidence type="ECO:0000313" key="3">
    <source>
        <dbReference type="Proteomes" id="UP000294963"/>
    </source>
</evidence>
<comment type="caution">
    <text evidence="2">The sequence shown here is derived from an EMBL/GenBank/DDBJ whole genome shotgun (WGS) entry which is preliminary data.</text>
</comment>
<keyword evidence="1" id="KW-0812">Transmembrane</keyword>
<protein>
    <submittedName>
        <fullName evidence="2">Uncharacterized membrane protein YhaH (DUF805 family)</fullName>
    </submittedName>
</protein>
<dbReference type="InterPro" id="IPR008523">
    <property type="entry name" value="DUF805"/>
</dbReference>